<dbReference type="AlphaFoldDB" id="A0A5J5F9R8"/>
<comment type="cofactor">
    <cofactor evidence="1">
        <name>Mg(2+)</name>
        <dbReference type="ChEBI" id="CHEBI:18420"/>
    </cofactor>
</comment>
<dbReference type="GO" id="GO:0034431">
    <property type="term" value="F:bis(5'-adenosyl)-hexaphosphatase activity"/>
    <property type="evidence" value="ECO:0007669"/>
    <property type="project" value="TreeGrafter"/>
</dbReference>
<name>A0A5J5F9R8_9PEZI</name>
<dbReference type="Pfam" id="PF00293">
    <property type="entry name" value="NUDIX"/>
    <property type="match status" value="1"/>
</dbReference>
<dbReference type="GO" id="GO:0046872">
    <property type="term" value="F:metal ion binding"/>
    <property type="evidence" value="ECO:0007669"/>
    <property type="project" value="UniProtKB-KW"/>
</dbReference>
<keyword evidence="2" id="KW-0479">Metal-binding</keyword>
<dbReference type="GO" id="GO:1901907">
    <property type="term" value="P:diadenosine pentaphosphate catabolic process"/>
    <property type="evidence" value="ECO:0007669"/>
    <property type="project" value="TreeGrafter"/>
</dbReference>
<dbReference type="GO" id="GO:0005634">
    <property type="term" value="C:nucleus"/>
    <property type="evidence" value="ECO:0007669"/>
    <property type="project" value="TreeGrafter"/>
</dbReference>
<dbReference type="GO" id="GO:1901909">
    <property type="term" value="P:diadenosine hexaphosphate catabolic process"/>
    <property type="evidence" value="ECO:0007669"/>
    <property type="project" value="TreeGrafter"/>
</dbReference>
<dbReference type="InterPro" id="IPR047198">
    <property type="entry name" value="DDP-like_NUDIX"/>
</dbReference>
<feature type="domain" description="Nudix hydrolase" evidence="5">
    <location>
        <begin position="22"/>
        <end position="155"/>
    </location>
</feature>
<dbReference type="InParanoid" id="A0A5J5F9R8"/>
<dbReference type="EMBL" id="VXIS01000007">
    <property type="protein sequence ID" value="KAA8914224.1"/>
    <property type="molecule type" value="Genomic_DNA"/>
</dbReference>
<accession>A0A5J5F9R8</accession>
<evidence type="ECO:0000256" key="1">
    <source>
        <dbReference type="ARBA" id="ARBA00001946"/>
    </source>
</evidence>
<keyword evidence="3 6" id="KW-0378">Hydrolase</keyword>
<proteinExistence type="predicted"/>
<dbReference type="GO" id="GO:0071543">
    <property type="term" value="P:diphosphoinositol polyphosphate metabolic process"/>
    <property type="evidence" value="ECO:0007669"/>
    <property type="project" value="TreeGrafter"/>
</dbReference>
<dbReference type="GO" id="GO:0034432">
    <property type="term" value="F:bis(5'-adenosyl)-pentaphosphatase activity"/>
    <property type="evidence" value="ECO:0007669"/>
    <property type="project" value="TreeGrafter"/>
</dbReference>
<dbReference type="GO" id="GO:0008486">
    <property type="term" value="F:diphosphoinositol-polyphosphate diphosphatase activity"/>
    <property type="evidence" value="ECO:0007669"/>
    <property type="project" value="TreeGrafter"/>
</dbReference>
<dbReference type="SUPFAM" id="SSF55811">
    <property type="entry name" value="Nudix"/>
    <property type="match status" value="1"/>
</dbReference>
<dbReference type="InterPro" id="IPR015797">
    <property type="entry name" value="NUDIX_hydrolase-like_dom_sf"/>
</dbReference>
<keyword evidence="7" id="KW-1185">Reference proteome</keyword>
<dbReference type="PANTHER" id="PTHR12629">
    <property type="entry name" value="DIPHOSPHOINOSITOL POLYPHOSPHATE PHOSPHOHYDROLASE"/>
    <property type="match status" value="1"/>
</dbReference>
<dbReference type="GO" id="GO:0000298">
    <property type="term" value="F:endopolyphosphatase activity"/>
    <property type="evidence" value="ECO:0007669"/>
    <property type="project" value="TreeGrafter"/>
</dbReference>
<gene>
    <name evidence="6" type="ORF">FN846DRAFT_896969</name>
</gene>
<dbReference type="GO" id="GO:1901911">
    <property type="term" value="P:adenosine 5'-(hexahydrogen pentaphosphate) catabolic process"/>
    <property type="evidence" value="ECO:0007669"/>
    <property type="project" value="TreeGrafter"/>
</dbReference>
<dbReference type="OrthoDB" id="2011998at2759"/>
<dbReference type="Proteomes" id="UP000326924">
    <property type="component" value="Unassembled WGS sequence"/>
</dbReference>
<dbReference type="InterPro" id="IPR000086">
    <property type="entry name" value="NUDIX_hydrolase_dom"/>
</dbReference>
<evidence type="ECO:0000313" key="6">
    <source>
        <dbReference type="EMBL" id="KAA8914224.1"/>
    </source>
</evidence>
<keyword evidence="4" id="KW-0460">Magnesium</keyword>
<protein>
    <submittedName>
        <fullName evidence="6">NUDIX hydrolase domain-like protein</fullName>
    </submittedName>
</protein>
<dbReference type="FunCoup" id="A0A5J5F9R8">
    <property type="interactions" value="249"/>
</dbReference>
<reference evidence="6 7" key="1">
    <citation type="submission" date="2019-09" db="EMBL/GenBank/DDBJ databases">
        <title>Draft genome of the ectomycorrhizal ascomycete Sphaerosporella brunnea.</title>
        <authorList>
            <consortium name="DOE Joint Genome Institute"/>
            <person name="Benucci G.M."/>
            <person name="Marozzi G."/>
            <person name="Antonielli L."/>
            <person name="Sanchez S."/>
            <person name="Marco P."/>
            <person name="Wang X."/>
            <person name="Falini L.B."/>
            <person name="Barry K."/>
            <person name="Haridas S."/>
            <person name="Lipzen A."/>
            <person name="Labutti K."/>
            <person name="Grigoriev I.V."/>
            <person name="Murat C."/>
            <person name="Martin F."/>
            <person name="Albertini E."/>
            <person name="Donnini D."/>
            <person name="Bonito G."/>
        </authorList>
    </citation>
    <scope>NUCLEOTIDE SEQUENCE [LARGE SCALE GENOMIC DNA]</scope>
    <source>
        <strain evidence="6 7">Sb_GMNB300</strain>
    </source>
</reference>
<dbReference type="CDD" id="cd04666">
    <property type="entry name" value="NUDIX_DIPP2_like_Nudt4"/>
    <property type="match status" value="1"/>
</dbReference>
<sequence>MVQNRSMESRVGRVKQRYGPDGSRLVAGVVAVSADRRKVLVMESTNRASHWVLPKGGYETDEARPEDAACREAWEEAGITGRVTRTLGEIKDPRPPNAVPKGQPRSLYYFFEFHVEREEERWPEMHKRKRRWLTYEEASACFLSMNRPELKEALDRSSVLR</sequence>
<evidence type="ECO:0000256" key="3">
    <source>
        <dbReference type="ARBA" id="ARBA00022801"/>
    </source>
</evidence>
<dbReference type="Gene3D" id="3.90.79.10">
    <property type="entry name" value="Nucleoside Triphosphate Pyrophosphohydrolase"/>
    <property type="match status" value="1"/>
</dbReference>
<dbReference type="GO" id="GO:0005737">
    <property type="term" value="C:cytoplasm"/>
    <property type="evidence" value="ECO:0007669"/>
    <property type="project" value="TreeGrafter"/>
</dbReference>
<evidence type="ECO:0000256" key="4">
    <source>
        <dbReference type="ARBA" id="ARBA00022842"/>
    </source>
</evidence>
<evidence type="ECO:0000256" key="2">
    <source>
        <dbReference type="ARBA" id="ARBA00022723"/>
    </source>
</evidence>
<evidence type="ECO:0000259" key="5">
    <source>
        <dbReference type="PROSITE" id="PS51462"/>
    </source>
</evidence>
<dbReference type="PROSITE" id="PS51462">
    <property type="entry name" value="NUDIX"/>
    <property type="match status" value="1"/>
</dbReference>
<organism evidence="6 7">
    <name type="scientific">Sphaerosporella brunnea</name>
    <dbReference type="NCBI Taxonomy" id="1250544"/>
    <lineage>
        <taxon>Eukaryota</taxon>
        <taxon>Fungi</taxon>
        <taxon>Dikarya</taxon>
        <taxon>Ascomycota</taxon>
        <taxon>Pezizomycotina</taxon>
        <taxon>Pezizomycetes</taxon>
        <taxon>Pezizales</taxon>
        <taxon>Pyronemataceae</taxon>
        <taxon>Sphaerosporella</taxon>
    </lineage>
</organism>
<comment type="caution">
    <text evidence="6">The sequence shown here is derived from an EMBL/GenBank/DDBJ whole genome shotgun (WGS) entry which is preliminary data.</text>
</comment>
<dbReference type="PANTHER" id="PTHR12629:SF0">
    <property type="entry name" value="DIPHOSPHOINOSITOL-POLYPHOSPHATE DIPHOSPHATASE"/>
    <property type="match status" value="1"/>
</dbReference>
<evidence type="ECO:0000313" key="7">
    <source>
        <dbReference type="Proteomes" id="UP000326924"/>
    </source>
</evidence>